<evidence type="ECO:0000313" key="4">
    <source>
        <dbReference type="Proteomes" id="UP000568888"/>
    </source>
</evidence>
<dbReference type="InterPro" id="IPR000031">
    <property type="entry name" value="PurE_dom"/>
</dbReference>
<gene>
    <name evidence="3" type="primary">larB</name>
    <name evidence="2" type="ORF">GMPD_37610</name>
    <name evidence="3" type="ORF">M1B72_02465</name>
</gene>
<evidence type="ECO:0000259" key="1">
    <source>
        <dbReference type="SMART" id="SM01001"/>
    </source>
</evidence>
<dbReference type="Gene3D" id="3.40.50.1970">
    <property type="match status" value="1"/>
</dbReference>
<accession>A0A6V8N089</accession>
<dbReference type="EMBL" id="CP096574">
    <property type="protein sequence ID" value="UPU36587.1"/>
    <property type="molecule type" value="Genomic_DNA"/>
</dbReference>
<evidence type="ECO:0000313" key="5">
    <source>
        <dbReference type="Proteomes" id="UP000831485"/>
    </source>
</evidence>
<sequence>MQNKVIEKVLQEVREGALDVPQALERLKHLPFEDVGCATVDHHRTLRQGFPEVIFGQGKSVAQMRTIIAALLEKGGNVLATRVNGAKGAKLKELFPQAIYHADARALTIEQHPVQLRGRGKVLVVCAGTSDIPVAAEAVLTAQMMGNEVEKVYDVGVAGLHRLLARRGTLAEASVIIVVAGMEGALPSVVGGLVDKPVIAVPTSVGYGASFGGVAALLGMLNSCAAGVTVVNIDNGFGAAYAASLMNRIHG</sequence>
<protein>
    <submittedName>
        <fullName evidence="2">1-(5-phosphoribosyl)-5-amino-4-imidazole-carboxyl ate carboxylase</fullName>
    </submittedName>
    <submittedName>
        <fullName evidence="3">Nickel pincer cofactor biosynthesis protein LarB</fullName>
    </submittedName>
</protein>
<dbReference type="NCBIfam" id="NF033503">
    <property type="entry name" value="LarB"/>
    <property type="match status" value="1"/>
</dbReference>
<dbReference type="RefSeq" id="WP_183350289.1">
    <property type="nucleotide sequence ID" value="NZ_BLXY01000013.1"/>
</dbReference>
<dbReference type="PANTHER" id="PTHR43064:SF1">
    <property type="entry name" value="SLL1489 PROTEIN"/>
    <property type="match status" value="1"/>
</dbReference>
<reference evidence="3" key="3">
    <citation type="submission" date="2022-04" db="EMBL/GenBank/DDBJ databases">
        <authorList>
            <person name="Liu G."/>
        </authorList>
    </citation>
    <scope>NUCLEOTIDE SEQUENCE</scope>
    <source>
        <strain evidence="3">RG22</strain>
    </source>
</reference>
<dbReference type="Proteomes" id="UP000831485">
    <property type="component" value="Chromosome"/>
</dbReference>
<reference evidence="4" key="1">
    <citation type="submission" date="2020-06" db="EMBL/GenBank/DDBJ databases">
        <title>Draft genomic sequecing of Geomonas sp. Red736.</title>
        <authorList>
            <person name="Itoh H."/>
            <person name="Xu Z.X."/>
            <person name="Ushijima N."/>
            <person name="Masuda Y."/>
            <person name="Shiratori Y."/>
            <person name="Senoo K."/>
        </authorList>
    </citation>
    <scope>NUCLEOTIDE SEQUENCE [LARGE SCALE GENOMIC DNA]</scope>
    <source>
        <strain evidence="4">Red736</strain>
    </source>
</reference>
<organism evidence="2 4">
    <name type="scientific">Geomonas paludis</name>
    <dbReference type="NCBI Taxonomy" id="2740185"/>
    <lineage>
        <taxon>Bacteria</taxon>
        <taxon>Pseudomonadati</taxon>
        <taxon>Thermodesulfobacteriota</taxon>
        <taxon>Desulfuromonadia</taxon>
        <taxon>Geobacterales</taxon>
        <taxon>Geobacteraceae</taxon>
        <taxon>Geomonas</taxon>
    </lineage>
</organism>
<dbReference type="GO" id="GO:0016787">
    <property type="term" value="F:hydrolase activity"/>
    <property type="evidence" value="ECO:0007669"/>
    <property type="project" value="InterPro"/>
</dbReference>
<dbReference type="GO" id="GO:0006189">
    <property type="term" value="P:'de novo' IMP biosynthetic process"/>
    <property type="evidence" value="ECO:0007669"/>
    <property type="project" value="InterPro"/>
</dbReference>
<dbReference type="InterPro" id="IPR039476">
    <property type="entry name" value="P2CMN_synthase_LarB"/>
</dbReference>
<dbReference type="PANTHER" id="PTHR43064">
    <property type="entry name" value="PHOSPHORIBOSYLAMINOIMIDAZOLE CARBOXYLASE-RELATED"/>
    <property type="match status" value="1"/>
</dbReference>
<reference evidence="2" key="2">
    <citation type="journal article" date="2021" name="Int. J. Syst. Evol. Microbiol.">
        <title>Geomonas silvestris sp. nov., Geomonas paludis sp. nov. and Geomonas limicola sp. nov., isolated from terrestrial environments, and emended description of the genus Geomonas.</title>
        <authorList>
            <person name="Itoh H."/>
            <person name="Xu Z."/>
            <person name="Masuda Y."/>
            <person name="Ushijima N."/>
            <person name="Hayakawa C."/>
            <person name="Shiratori Y."/>
            <person name="Senoo K."/>
        </authorList>
    </citation>
    <scope>NUCLEOTIDE SEQUENCE</scope>
    <source>
        <strain evidence="2">Red736</strain>
    </source>
</reference>
<proteinExistence type="predicted"/>
<dbReference type="AlphaFoldDB" id="A0A6V8N089"/>
<name>A0A6V8N089_9BACT</name>
<evidence type="ECO:0000313" key="3">
    <source>
        <dbReference type="EMBL" id="UPU36587.1"/>
    </source>
</evidence>
<evidence type="ECO:0000313" key="2">
    <source>
        <dbReference type="EMBL" id="GFO65842.1"/>
    </source>
</evidence>
<dbReference type="Proteomes" id="UP000568888">
    <property type="component" value="Unassembled WGS sequence"/>
</dbReference>
<dbReference type="EMBL" id="BLXY01000013">
    <property type="protein sequence ID" value="GFO65842.1"/>
    <property type="molecule type" value="Genomic_DNA"/>
</dbReference>
<dbReference type="SUPFAM" id="SSF52255">
    <property type="entry name" value="N5-CAIR mutase (phosphoribosylaminoimidazole carboxylase, PurE)"/>
    <property type="match status" value="1"/>
</dbReference>
<dbReference type="Pfam" id="PF00731">
    <property type="entry name" value="AIRC"/>
    <property type="match status" value="1"/>
</dbReference>
<feature type="domain" description="PurE" evidence="1">
    <location>
        <begin position="120"/>
        <end position="249"/>
    </location>
</feature>
<keyword evidence="5" id="KW-1185">Reference proteome</keyword>
<dbReference type="SMART" id="SM01001">
    <property type="entry name" value="AIRC"/>
    <property type="match status" value="1"/>
</dbReference>